<evidence type="ECO:0000313" key="2">
    <source>
        <dbReference type="Proteomes" id="UP001473302"/>
    </source>
</evidence>
<gene>
    <name evidence="1" type="ORF">MFLAVUS_007044</name>
</gene>
<dbReference type="EMBL" id="BAABUK010000017">
    <property type="protein sequence ID" value="GAA5813562.1"/>
    <property type="molecule type" value="Genomic_DNA"/>
</dbReference>
<accession>A0ABP9Z373</accession>
<organism evidence="1 2">
    <name type="scientific">Mucor flavus</name>
    <dbReference type="NCBI Taxonomy" id="439312"/>
    <lineage>
        <taxon>Eukaryota</taxon>
        <taxon>Fungi</taxon>
        <taxon>Fungi incertae sedis</taxon>
        <taxon>Mucoromycota</taxon>
        <taxon>Mucoromycotina</taxon>
        <taxon>Mucoromycetes</taxon>
        <taxon>Mucorales</taxon>
        <taxon>Mucorineae</taxon>
        <taxon>Mucoraceae</taxon>
        <taxon>Mucor</taxon>
    </lineage>
</organism>
<protein>
    <recommendedName>
        <fullName evidence="3">YqaJ viral recombinase domain-containing protein</fullName>
    </recommendedName>
</protein>
<evidence type="ECO:0008006" key="3">
    <source>
        <dbReference type="Google" id="ProtNLM"/>
    </source>
</evidence>
<dbReference type="Proteomes" id="UP001473302">
    <property type="component" value="Unassembled WGS sequence"/>
</dbReference>
<proteinExistence type="predicted"/>
<reference evidence="1 2" key="1">
    <citation type="submission" date="2024-04" db="EMBL/GenBank/DDBJ databases">
        <title>genome sequences of Mucor flavus KT1a and Helicostylum pulchrum KT1b strains isolated from the surface of a dry-aged beef.</title>
        <authorList>
            <person name="Toyotome T."/>
            <person name="Hosono M."/>
            <person name="Torimaru M."/>
            <person name="Fukuda K."/>
            <person name="Mikami N."/>
        </authorList>
    </citation>
    <scope>NUCLEOTIDE SEQUENCE [LARGE SCALE GENOMIC DNA]</scope>
    <source>
        <strain evidence="1 2">KT1a</strain>
    </source>
</reference>
<sequence>MTKPHFVTRELLTMSKNTKKLSCKQYLKEKSEKFSIVAFYEYFNFETRQSAEHALRGTVFTLNKAPKKNKKRVNELLTLLSLNDFEYLKNSAAEAFWSKLEARYSQVKRIYDQTRVQAESESVLLQDIIEKESEIEKKPANKKRKYILDISEIQSQRTLKPMKLDTKLAVEDRLSLSHIMMKNGNLDTTSLAVKEIHRGYTAFRPDCLIITRNGVEVGAIEIKPLDTCKELVDVDVCRVAEICKRQLHLRMKVARSTKELATFGIIVTGKHVFFNSLRLDTVDGTYKYFQHGQVSLPIFESTVTDMEVFLESFLSFKECIKESLASEEEEEELPNLFDEYSHFIKPTIALKDNKEKYITSVE</sequence>
<comment type="caution">
    <text evidence="1">The sequence shown here is derived from an EMBL/GenBank/DDBJ whole genome shotgun (WGS) entry which is preliminary data.</text>
</comment>
<keyword evidence="2" id="KW-1185">Reference proteome</keyword>
<name>A0ABP9Z373_9FUNG</name>
<evidence type="ECO:0000313" key="1">
    <source>
        <dbReference type="EMBL" id="GAA5813562.1"/>
    </source>
</evidence>